<sequence>MLKRKFHLLYAWHNVELHVCKSSRRLGLAGSHRVCKAPTVLCAGKIVNYFNPTIKCGVQFATNKTYASLGAKSRANSTLKQQERRKRNRLSIPKEKVLCESAVLWPVGHLQHRHDQLL</sequence>
<dbReference type="Proteomes" id="UP000837857">
    <property type="component" value="Chromosome 13"/>
</dbReference>
<evidence type="ECO:0000313" key="2">
    <source>
        <dbReference type="Proteomes" id="UP000837857"/>
    </source>
</evidence>
<name>A0ABN8HY30_9NEOP</name>
<organism evidence="1 2">
    <name type="scientific">Iphiclides podalirius</name>
    <name type="common">scarce swallowtail</name>
    <dbReference type="NCBI Taxonomy" id="110791"/>
    <lineage>
        <taxon>Eukaryota</taxon>
        <taxon>Metazoa</taxon>
        <taxon>Ecdysozoa</taxon>
        <taxon>Arthropoda</taxon>
        <taxon>Hexapoda</taxon>
        <taxon>Insecta</taxon>
        <taxon>Pterygota</taxon>
        <taxon>Neoptera</taxon>
        <taxon>Endopterygota</taxon>
        <taxon>Lepidoptera</taxon>
        <taxon>Glossata</taxon>
        <taxon>Ditrysia</taxon>
        <taxon>Papilionoidea</taxon>
        <taxon>Papilionidae</taxon>
        <taxon>Papilioninae</taxon>
        <taxon>Iphiclides</taxon>
    </lineage>
</organism>
<dbReference type="EMBL" id="OW152825">
    <property type="protein sequence ID" value="CAH2041455.1"/>
    <property type="molecule type" value="Genomic_DNA"/>
</dbReference>
<gene>
    <name evidence="1" type="ORF">IPOD504_LOCUS3174</name>
</gene>
<evidence type="ECO:0000313" key="1">
    <source>
        <dbReference type="EMBL" id="CAH2041455.1"/>
    </source>
</evidence>
<feature type="non-terminal residue" evidence="1">
    <location>
        <position position="1"/>
    </location>
</feature>
<reference evidence="1" key="1">
    <citation type="submission" date="2022-03" db="EMBL/GenBank/DDBJ databases">
        <authorList>
            <person name="Martin H S."/>
        </authorList>
    </citation>
    <scope>NUCLEOTIDE SEQUENCE</scope>
</reference>
<protein>
    <submittedName>
        <fullName evidence="1">Uncharacterized protein</fullName>
    </submittedName>
</protein>
<proteinExistence type="predicted"/>
<accession>A0ABN8HY30</accession>
<keyword evidence="2" id="KW-1185">Reference proteome</keyword>